<accession>A0A841BK02</accession>
<gene>
    <name evidence="2" type="ORF">F4553_000878</name>
</gene>
<comment type="caution">
    <text evidence="2">The sequence shown here is derived from an EMBL/GenBank/DDBJ whole genome shotgun (WGS) entry which is preliminary data.</text>
</comment>
<dbReference type="Proteomes" id="UP000587527">
    <property type="component" value="Unassembled WGS sequence"/>
</dbReference>
<keyword evidence="3" id="KW-1185">Reference proteome</keyword>
<protein>
    <submittedName>
        <fullName evidence="2">Uncharacterized protein</fullName>
    </submittedName>
</protein>
<evidence type="ECO:0000313" key="2">
    <source>
        <dbReference type="EMBL" id="MBB5867499.1"/>
    </source>
</evidence>
<evidence type="ECO:0000256" key="1">
    <source>
        <dbReference type="SAM" id="MobiDB-lite"/>
    </source>
</evidence>
<evidence type="ECO:0000313" key="3">
    <source>
        <dbReference type="Proteomes" id="UP000587527"/>
    </source>
</evidence>
<proteinExistence type="predicted"/>
<dbReference type="AlphaFoldDB" id="A0A841BK02"/>
<dbReference type="RefSeq" id="WP_184832301.1">
    <property type="nucleotide sequence ID" value="NZ_JACHMN010000001.1"/>
</dbReference>
<reference evidence="2 3" key="1">
    <citation type="submission" date="2020-08" db="EMBL/GenBank/DDBJ databases">
        <title>Sequencing the genomes of 1000 actinobacteria strains.</title>
        <authorList>
            <person name="Klenk H.-P."/>
        </authorList>
    </citation>
    <scope>NUCLEOTIDE SEQUENCE [LARGE SCALE GENOMIC DNA]</scope>
    <source>
        <strain evidence="2 3">DSM 45362</strain>
    </source>
</reference>
<feature type="region of interest" description="Disordered" evidence="1">
    <location>
        <begin position="35"/>
        <end position="57"/>
    </location>
</feature>
<sequence length="57" mass="5938">MIIGTTPRSRSRRSHGAALLVPRAAVVFAAGLTGEQARDHHAGGKPAAHGIDARLTR</sequence>
<organism evidence="2 3">
    <name type="scientific">Allocatelliglobosispora scoriae</name>
    <dbReference type="NCBI Taxonomy" id="643052"/>
    <lineage>
        <taxon>Bacteria</taxon>
        <taxon>Bacillati</taxon>
        <taxon>Actinomycetota</taxon>
        <taxon>Actinomycetes</taxon>
        <taxon>Micromonosporales</taxon>
        <taxon>Micromonosporaceae</taxon>
        <taxon>Allocatelliglobosispora</taxon>
    </lineage>
</organism>
<dbReference type="EMBL" id="JACHMN010000001">
    <property type="protein sequence ID" value="MBB5867499.1"/>
    <property type="molecule type" value="Genomic_DNA"/>
</dbReference>
<name>A0A841BK02_9ACTN</name>